<organism evidence="1 2">
    <name type="scientific">Aphis craccivora</name>
    <name type="common">Cowpea aphid</name>
    <dbReference type="NCBI Taxonomy" id="307492"/>
    <lineage>
        <taxon>Eukaryota</taxon>
        <taxon>Metazoa</taxon>
        <taxon>Ecdysozoa</taxon>
        <taxon>Arthropoda</taxon>
        <taxon>Hexapoda</taxon>
        <taxon>Insecta</taxon>
        <taxon>Pterygota</taxon>
        <taxon>Neoptera</taxon>
        <taxon>Paraneoptera</taxon>
        <taxon>Hemiptera</taxon>
        <taxon>Sternorrhyncha</taxon>
        <taxon>Aphidomorpha</taxon>
        <taxon>Aphidoidea</taxon>
        <taxon>Aphididae</taxon>
        <taxon>Aphidini</taxon>
        <taxon>Aphis</taxon>
        <taxon>Aphis</taxon>
    </lineage>
</organism>
<accession>A0A6G0YNI4</accession>
<comment type="caution">
    <text evidence="1">The sequence shown here is derived from an EMBL/GenBank/DDBJ whole genome shotgun (WGS) entry which is preliminary data.</text>
</comment>
<proteinExistence type="predicted"/>
<dbReference type="SUPFAM" id="SSF56672">
    <property type="entry name" value="DNA/RNA polymerases"/>
    <property type="match status" value="1"/>
</dbReference>
<dbReference type="GO" id="GO:0071897">
    <property type="term" value="P:DNA biosynthetic process"/>
    <property type="evidence" value="ECO:0007669"/>
    <property type="project" value="UniProtKB-ARBA"/>
</dbReference>
<dbReference type="AlphaFoldDB" id="A0A6G0YNI4"/>
<dbReference type="Proteomes" id="UP000478052">
    <property type="component" value="Unassembled WGS sequence"/>
</dbReference>
<keyword evidence="2" id="KW-1185">Reference proteome</keyword>
<protein>
    <submittedName>
        <fullName evidence="1">Uncharacterized protein</fullName>
    </submittedName>
</protein>
<evidence type="ECO:0000313" key="1">
    <source>
        <dbReference type="EMBL" id="KAF0758937.1"/>
    </source>
</evidence>
<dbReference type="PANTHER" id="PTHR31511">
    <property type="entry name" value="PROTEIN CBG23764"/>
    <property type="match status" value="1"/>
</dbReference>
<sequence>MSLHFQKEKIEFDEPIYVGFSILDVSKTYIYNFHYNIMKNKYGKKISLLFTDTDSLIYRIKTNNFFNDLKFDLLDHFDTSNFPINHYCFRFF</sequence>
<dbReference type="EMBL" id="VUJU01003154">
    <property type="protein sequence ID" value="KAF0758937.1"/>
    <property type="molecule type" value="Genomic_DNA"/>
</dbReference>
<reference evidence="1 2" key="1">
    <citation type="submission" date="2019-08" db="EMBL/GenBank/DDBJ databases">
        <title>Whole genome of Aphis craccivora.</title>
        <authorList>
            <person name="Voronova N.V."/>
            <person name="Shulinski R.S."/>
            <person name="Bandarenka Y.V."/>
            <person name="Zhorov D.G."/>
            <person name="Warner D."/>
        </authorList>
    </citation>
    <scope>NUCLEOTIDE SEQUENCE [LARGE SCALE GENOMIC DNA]</scope>
    <source>
        <strain evidence="1">180601</strain>
        <tissue evidence="1">Whole Body</tissue>
    </source>
</reference>
<evidence type="ECO:0000313" key="2">
    <source>
        <dbReference type="Proteomes" id="UP000478052"/>
    </source>
</evidence>
<gene>
    <name evidence="1" type="ORF">FWK35_00031608</name>
</gene>
<dbReference type="OrthoDB" id="6602337at2759"/>
<name>A0A6G0YNI4_APHCR</name>
<dbReference type="InterPro" id="IPR043502">
    <property type="entry name" value="DNA/RNA_pol_sf"/>
</dbReference>
<dbReference type="PANTHER" id="PTHR31511:SF12">
    <property type="entry name" value="RHO TERMINATION FACTOR N-TERMINAL DOMAIN-CONTAINING PROTEIN"/>
    <property type="match status" value="1"/>
</dbReference>